<dbReference type="InterPro" id="IPR000086">
    <property type="entry name" value="NUDIX_hydrolase_dom"/>
</dbReference>
<evidence type="ECO:0000256" key="4">
    <source>
        <dbReference type="SAM" id="MobiDB-lite"/>
    </source>
</evidence>
<feature type="region of interest" description="Disordered" evidence="4">
    <location>
        <begin position="1"/>
        <end position="101"/>
    </location>
</feature>
<organism evidence="6 7">
    <name type="scientific">Tsukamurella strandjordii</name>
    <dbReference type="NCBI Taxonomy" id="147577"/>
    <lineage>
        <taxon>Bacteria</taxon>
        <taxon>Bacillati</taxon>
        <taxon>Actinomycetota</taxon>
        <taxon>Actinomycetes</taxon>
        <taxon>Mycobacteriales</taxon>
        <taxon>Tsukamurellaceae</taxon>
        <taxon>Tsukamurella</taxon>
    </lineage>
</organism>
<dbReference type="PROSITE" id="PS51462">
    <property type="entry name" value="NUDIX"/>
    <property type="match status" value="1"/>
</dbReference>
<comment type="caution">
    <text evidence="6">The sequence shown here is derived from an EMBL/GenBank/DDBJ whole genome shotgun (WGS) entry which is preliminary data.</text>
</comment>
<dbReference type="InterPro" id="IPR020476">
    <property type="entry name" value="Nudix_hydrolase"/>
</dbReference>
<dbReference type="InterPro" id="IPR020084">
    <property type="entry name" value="NUDIX_hydrolase_CS"/>
</dbReference>
<dbReference type="EC" id="3.6.-.-" evidence="6"/>
<evidence type="ECO:0000313" key="6">
    <source>
        <dbReference type="EMBL" id="MDP0399628.1"/>
    </source>
</evidence>
<dbReference type="EMBL" id="JAUTIX010000007">
    <property type="protein sequence ID" value="MDP0399628.1"/>
    <property type="molecule type" value="Genomic_DNA"/>
</dbReference>
<dbReference type="PROSITE" id="PS00893">
    <property type="entry name" value="NUDIX_BOX"/>
    <property type="match status" value="1"/>
</dbReference>
<feature type="region of interest" description="Disordered" evidence="4">
    <location>
        <begin position="256"/>
        <end position="308"/>
    </location>
</feature>
<feature type="compositionally biased region" description="Basic residues" evidence="4">
    <location>
        <begin position="29"/>
        <end position="42"/>
    </location>
</feature>
<dbReference type="PANTHER" id="PTHR43736:SF1">
    <property type="entry name" value="DIHYDRONEOPTERIN TRIPHOSPHATE DIPHOSPHATASE"/>
    <property type="match status" value="1"/>
</dbReference>
<comment type="similarity">
    <text evidence="1 3">Belongs to the Nudix hydrolase family.</text>
</comment>
<dbReference type="SUPFAM" id="SSF55811">
    <property type="entry name" value="Nudix"/>
    <property type="match status" value="1"/>
</dbReference>
<dbReference type="CDD" id="cd03673">
    <property type="entry name" value="NUDIX_Ap6A_hydrolase"/>
    <property type="match status" value="1"/>
</dbReference>
<proteinExistence type="inferred from homology"/>
<dbReference type="InterPro" id="IPR015797">
    <property type="entry name" value="NUDIX_hydrolase-like_dom_sf"/>
</dbReference>
<feature type="compositionally biased region" description="Basic and acidic residues" evidence="4">
    <location>
        <begin position="270"/>
        <end position="283"/>
    </location>
</feature>
<dbReference type="PANTHER" id="PTHR43736">
    <property type="entry name" value="ADP-RIBOSE PYROPHOSPHATASE"/>
    <property type="match status" value="1"/>
</dbReference>
<reference evidence="6" key="1">
    <citation type="submission" date="2023-08" db="EMBL/GenBank/DDBJ databases">
        <title>The draft genome of Tsukamurella strandjordii strain 050030.</title>
        <authorList>
            <person name="Zhao F."/>
            <person name="Feng Y."/>
            <person name="Zong Z."/>
        </authorList>
    </citation>
    <scope>NUCLEOTIDE SEQUENCE</scope>
    <source>
        <strain evidence="6">050030</strain>
    </source>
</reference>
<feature type="compositionally biased region" description="Basic residues" evidence="4">
    <location>
        <begin position="284"/>
        <end position="297"/>
    </location>
</feature>
<dbReference type="GO" id="GO:0016787">
    <property type="term" value="F:hydrolase activity"/>
    <property type="evidence" value="ECO:0007669"/>
    <property type="project" value="UniProtKB-KW"/>
</dbReference>
<keyword evidence="7" id="KW-1185">Reference proteome</keyword>
<feature type="domain" description="Nudix hydrolase" evidence="5">
    <location>
        <begin position="103"/>
        <end position="239"/>
    </location>
</feature>
<dbReference type="Proteomes" id="UP001178281">
    <property type="component" value="Unassembled WGS sequence"/>
</dbReference>
<name>A0AA90NII7_9ACTN</name>
<evidence type="ECO:0000256" key="2">
    <source>
        <dbReference type="ARBA" id="ARBA00022801"/>
    </source>
</evidence>
<keyword evidence="2 3" id="KW-0378">Hydrolase</keyword>
<evidence type="ECO:0000259" key="5">
    <source>
        <dbReference type="PROSITE" id="PS51462"/>
    </source>
</evidence>
<dbReference type="AlphaFoldDB" id="A0AA90NII7"/>
<evidence type="ECO:0000256" key="3">
    <source>
        <dbReference type="RuleBase" id="RU003476"/>
    </source>
</evidence>
<dbReference type="RefSeq" id="WP_305112214.1">
    <property type="nucleotide sequence ID" value="NZ_JAUTIX010000007.1"/>
</dbReference>
<evidence type="ECO:0000313" key="7">
    <source>
        <dbReference type="Proteomes" id="UP001178281"/>
    </source>
</evidence>
<evidence type="ECO:0000256" key="1">
    <source>
        <dbReference type="ARBA" id="ARBA00005582"/>
    </source>
</evidence>
<accession>A0AA90NII7</accession>
<sequence length="308" mass="32882">MTSAESADTPGRPQRPGATGDSAGGGASRPRRRRRRGGRGRSRAQLSAVADQAPEAQTADAPPAPSAPEQKPRNTRTEGGTPKQKRAAGQRGRTRPDQRVRTVRETSAGGLVVAGLDGDGDGLRAALIGRVDRRGRTLWSLPKGHIEEGETAELTAIREIAEETGLTGSVLAPIGKIDYWFAVEGRRVHKTVHHFLLSWESGDLSAEDYEVSEVAWVPLTELSSKLTYSDERKLVAAARTVISDLTADPEELAARVAAAPRSEPSAYERAAAERNAVRNDPPKPRRRRGGRRSRGRRGGGGGSGSGQT</sequence>
<protein>
    <submittedName>
        <fullName evidence="6">NUDIX hydrolase</fullName>
        <ecNumber evidence="6">3.6.-.-</ecNumber>
    </submittedName>
</protein>
<feature type="compositionally biased region" description="Gly residues" evidence="4">
    <location>
        <begin position="298"/>
        <end position="308"/>
    </location>
</feature>
<dbReference type="PRINTS" id="PR00502">
    <property type="entry name" value="NUDIXFAMILY"/>
</dbReference>
<dbReference type="Pfam" id="PF00293">
    <property type="entry name" value="NUDIX"/>
    <property type="match status" value="1"/>
</dbReference>
<gene>
    <name evidence="6" type="ORF">Q7X28_17025</name>
</gene>
<dbReference type="Gene3D" id="3.90.79.10">
    <property type="entry name" value="Nucleoside Triphosphate Pyrophosphohydrolase"/>
    <property type="match status" value="1"/>
</dbReference>